<evidence type="ECO:0000256" key="9">
    <source>
        <dbReference type="ARBA" id="ARBA00030238"/>
    </source>
</evidence>
<proteinExistence type="inferred from homology"/>
<dbReference type="SUPFAM" id="SSF51445">
    <property type="entry name" value="(Trans)glycosidases"/>
    <property type="match status" value="1"/>
</dbReference>
<evidence type="ECO:0000256" key="7">
    <source>
        <dbReference type="ARBA" id="ARBA00023277"/>
    </source>
</evidence>
<comment type="similarity">
    <text evidence="3 10 12">Belongs to the glycosyl hydrolase 13 family.</text>
</comment>
<dbReference type="GO" id="GO:0005509">
    <property type="term" value="F:calcium ion binding"/>
    <property type="evidence" value="ECO:0007669"/>
    <property type="project" value="UniProtKB-UniRule"/>
</dbReference>
<name>A0A7J6GA12_CANSA</name>
<evidence type="ECO:0000256" key="11">
    <source>
        <dbReference type="PIRSR" id="PIRSR001028-1"/>
    </source>
</evidence>
<evidence type="ECO:0000256" key="6">
    <source>
        <dbReference type="ARBA" id="ARBA00022801"/>
    </source>
</evidence>
<keyword evidence="5" id="KW-0479">Metal-binding</keyword>
<dbReference type="SMART" id="SM00642">
    <property type="entry name" value="Aamy"/>
    <property type="match status" value="1"/>
</dbReference>
<evidence type="ECO:0000259" key="15">
    <source>
        <dbReference type="SMART" id="SM00810"/>
    </source>
</evidence>
<evidence type="ECO:0000256" key="13">
    <source>
        <dbReference type="RuleBase" id="RU361134"/>
    </source>
</evidence>
<keyword evidence="10" id="KW-0732">Signal</keyword>
<evidence type="ECO:0000256" key="1">
    <source>
        <dbReference type="ARBA" id="ARBA00000548"/>
    </source>
</evidence>
<evidence type="ECO:0000256" key="3">
    <source>
        <dbReference type="ARBA" id="ARBA00008061"/>
    </source>
</evidence>
<dbReference type="PRINTS" id="PR00110">
    <property type="entry name" value="ALPHAAMYLASE"/>
</dbReference>
<comment type="catalytic activity">
    <reaction evidence="1 10 13">
        <text>Endohydrolysis of (1-&gt;4)-alpha-D-glucosidic linkages in polysaccharides containing three or more (1-&gt;4)-alpha-linked D-glucose units.</text>
        <dbReference type="EC" id="3.2.1.1"/>
    </reaction>
</comment>
<evidence type="ECO:0000313" key="19">
    <source>
        <dbReference type="Proteomes" id="UP000583929"/>
    </source>
</evidence>
<dbReference type="Proteomes" id="UP000525078">
    <property type="component" value="Unassembled WGS sequence"/>
</dbReference>
<dbReference type="InterPro" id="IPR013775">
    <property type="entry name" value="A-amylase_pln"/>
</dbReference>
<keyword evidence="6 13" id="KW-0378">Hydrolase</keyword>
<keyword evidence="7 13" id="KW-0119">Carbohydrate metabolism</keyword>
<keyword evidence="19" id="KW-1185">Reference proteome</keyword>
<organism evidence="16 18">
    <name type="scientific">Cannabis sativa</name>
    <name type="common">Hemp</name>
    <name type="synonym">Marijuana</name>
    <dbReference type="NCBI Taxonomy" id="3483"/>
    <lineage>
        <taxon>Eukaryota</taxon>
        <taxon>Viridiplantae</taxon>
        <taxon>Streptophyta</taxon>
        <taxon>Embryophyta</taxon>
        <taxon>Tracheophyta</taxon>
        <taxon>Spermatophyta</taxon>
        <taxon>Magnoliopsida</taxon>
        <taxon>eudicotyledons</taxon>
        <taxon>Gunneridae</taxon>
        <taxon>Pentapetalae</taxon>
        <taxon>rosids</taxon>
        <taxon>fabids</taxon>
        <taxon>Rosales</taxon>
        <taxon>Cannabaceae</taxon>
        <taxon>Cannabis</taxon>
    </lineage>
</organism>
<dbReference type="Gene3D" id="2.60.40.1180">
    <property type="entry name" value="Golgi alpha-mannosidase II"/>
    <property type="match status" value="1"/>
</dbReference>
<keyword evidence="8 13" id="KW-0326">Glycosidase</keyword>
<protein>
    <recommendedName>
        <fullName evidence="4 10">Alpha-amylase</fullName>
        <ecNumber evidence="4 10">3.2.1.1</ecNumber>
    </recommendedName>
    <alternativeName>
        <fullName evidence="9 10">1,4-alpha-D-glucan glucanohydrolase</fullName>
    </alternativeName>
</protein>
<accession>A0A7J6GA12</accession>
<dbReference type="Gene3D" id="3.20.20.80">
    <property type="entry name" value="Glycosidases"/>
    <property type="match status" value="1"/>
</dbReference>
<feature type="domain" description="Alpha-amylase C-terminal beta-sheet" evidence="15">
    <location>
        <begin position="349"/>
        <end position="411"/>
    </location>
</feature>
<feature type="active site" description="Nucleophile" evidence="11">
    <location>
        <position position="196"/>
    </location>
</feature>
<comment type="cofactor">
    <cofactor evidence="2 10">
        <name>Ca(2+)</name>
        <dbReference type="ChEBI" id="CHEBI:29108"/>
    </cofactor>
</comment>
<dbReference type="Pfam" id="PF07821">
    <property type="entry name" value="Alpha-amyl_C2"/>
    <property type="match status" value="1"/>
</dbReference>
<evidence type="ECO:0000313" key="17">
    <source>
        <dbReference type="EMBL" id="KAF4388684.1"/>
    </source>
</evidence>
<dbReference type="InterPro" id="IPR006046">
    <property type="entry name" value="Alpha_amylase"/>
</dbReference>
<evidence type="ECO:0000256" key="10">
    <source>
        <dbReference type="PIRNR" id="PIRNR001028"/>
    </source>
</evidence>
<feature type="chain" id="PRO_5034310799" description="Alpha-amylase" evidence="10">
    <location>
        <begin position="19"/>
        <end position="412"/>
    </location>
</feature>
<reference evidence="18 19" key="1">
    <citation type="journal article" date="2020" name="bioRxiv">
        <title>Sequence and annotation of 42 cannabis genomes reveals extensive copy number variation in cannabinoid synthesis and pathogen resistance genes.</title>
        <authorList>
            <person name="Mckernan K.J."/>
            <person name="Helbert Y."/>
            <person name="Kane L.T."/>
            <person name="Ebling H."/>
            <person name="Zhang L."/>
            <person name="Liu B."/>
            <person name="Eaton Z."/>
            <person name="Mclaughlin S."/>
            <person name="Kingan S."/>
            <person name="Baybayan P."/>
            <person name="Concepcion G."/>
            <person name="Jordan M."/>
            <person name="Riva A."/>
            <person name="Barbazuk W."/>
            <person name="Harkins T."/>
        </authorList>
    </citation>
    <scope>NUCLEOTIDE SEQUENCE [LARGE SCALE GENOMIC DNA]</scope>
    <source>
        <strain evidence="18 19">cv. Jamaican Lion 4</strain>
        <strain evidence="17">Father</strain>
        <strain evidence="16">Mother</strain>
        <tissue evidence="16">Leaf</tissue>
    </source>
</reference>
<dbReference type="EMBL" id="JAATIP010000068">
    <property type="protein sequence ID" value="KAF4379717.1"/>
    <property type="molecule type" value="Genomic_DNA"/>
</dbReference>
<evidence type="ECO:0000256" key="2">
    <source>
        <dbReference type="ARBA" id="ARBA00001913"/>
    </source>
</evidence>
<evidence type="ECO:0000256" key="12">
    <source>
        <dbReference type="RuleBase" id="RU003615"/>
    </source>
</evidence>
<evidence type="ECO:0000256" key="8">
    <source>
        <dbReference type="ARBA" id="ARBA00023295"/>
    </source>
</evidence>
<dbReference type="GO" id="GO:0005975">
    <property type="term" value="P:carbohydrate metabolic process"/>
    <property type="evidence" value="ECO:0007669"/>
    <property type="project" value="InterPro"/>
</dbReference>
<dbReference type="InterPro" id="IPR012850">
    <property type="entry name" value="A-amylase_bs_C"/>
</dbReference>
<evidence type="ECO:0000259" key="14">
    <source>
        <dbReference type="SMART" id="SM00642"/>
    </source>
</evidence>
<feature type="active site" description="Proton donor" evidence="11">
    <location>
        <position position="221"/>
    </location>
</feature>
<dbReference type="EMBL" id="JAATIQ010000072">
    <property type="protein sequence ID" value="KAF4388684.1"/>
    <property type="molecule type" value="Genomic_DNA"/>
</dbReference>
<sequence>MNSLLFLFIFILPSFTTSTILFQGFNWGSSEKGGWYNSLKNTISDLSAVGITHVWLPPSSQSVAPQGYMPGRLYDLDASKYGTKEELKSLILALKQKGIKSIADIVINHRTAEKKDQRGIYCIFEGGTPDDRLDWGPSFICKDDTAYSDGTGNPDTGADFGGAPDIDHVNPRVQKELSDWMNWMKSEIGFVGFRFDMVTGYAPKFTKIYMEQTMPEFAVGEKWDPLAYGQDGKPNLNQDAHRGALADWVASAGGAVKAFDFTTKGILQDAVKGELWRLKDSNGKPPGLIGIKPENAVTFIDNHDTWSQQIWPFPSDKVMLGYAYIFTHPGTPSIWGLKEQISKLSGIRGRNGINMNSNVKILAAEGDLYMAEIDEKIIMKIGPKMDLGNLLPSSNYYKIATDGQDYAVWEKK</sequence>
<dbReference type="Proteomes" id="UP000583929">
    <property type="component" value="Unassembled WGS sequence"/>
</dbReference>
<dbReference type="AlphaFoldDB" id="A0A7J6GA12"/>
<evidence type="ECO:0000256" key="4">
    <source>
        <dbReference type="ARBA" id="ARBA00012595"/>
    </source>
</evidence>
<feature type="signal peptide" evidence="10">
    <location>
        <begin position="1"/>
        <end position="18"/>
    </location>
</feature>
<dbReference type="SUPFAM" id="SSF51011">
    <property type="entry name" value="Glycosyl hydrolase domain"/>
    <property type="match status" value="1"/>
</dbReference>
<dbReference type="PIRSF" id="PIRSF001028">
    <property type="entry name" value="Alph-amls_plant"/>
    <property type="match status" value="1"/>
</dbReference>
<dbReference type="InterPro" id="IPR017853">
    <property type="entry name" value="GH"/>
</dbReference>
<dbReference type="Pfam" id="PF00128">
    <property type="entry name" value="Alpha-amylase"/>
    <property type="match status" value="1"/>
</dbReference>
<comment type="caution">
    <text evidence="16">The sequence shown here is derived from an EMBL/GenBank/DDBJ whole genome shotgun (WGS) entry which is preliminary data.</text>
</comment>
<evidence type="ECO:0000313" key="18">
    <source>
        <dbReference type="Proteomes" id="UP000525078"/>
    </source>
</evidence>
<evidence type="ECO:0000256" key="5">
    <source>
        <dbReference type="ARBA" id="ARBA00022723"/>
    </source>
</evidence>
<dbReference type="CDD" id="cd11314">
    <property type="entry name" value="AmyAc_arch_bac_plant_AmyA"/>
    <property type="match status" value="1"/>
</dbReference>
<gene>
    <name evidence="16" type="ORF">F8388_023734</name>
    <name evidence="17" type="ORF">G4B88_018961</name>
</gene>
<dbReference type="SMART" id="SM00810">
    <property type="entry name" value="Alpha-amyl_C2"/>
    <property type="match status" value="1"/>
</dbReference>
<dbReference type="PANTHER" id="PTHR43447">
    <property type="entry name" value="ALPHA-AMYLASE"/>
    <property type="match status" value="1"/>
</dbReference>
<dbReference type="GO" id="GO:0004556">
    <property type="term" value="F:alpha-amylase activity"/>
    <property type="evidence" value="ECO:0007669"/>
    <property type="project" value="UniProtKB-UniRule"/>
</dbReference>
<dbReference type="InterPro" id="IPR006047">
    <property type="entry name" value="GH13_cat_dom"/>
</dbReference>
<evidence type="ECO:0000313" key="16">
    <source>
        <dbReference type="EMBL" id="KAF4379717.1"/>
    </source>
</evidence>
<dbReference type="EC" id="3.2.1.1" evidence="4 10"/>
<dbReference type="InterPro" id="IPR013780">
    <property type="entry name" value="Glyco_hydro_b"/>
</dbReference>
<feature type="domain" description="Glycosyl hydrolase family 13 catalytic" evidence="14">
    <location>
        <begin position="19"/>
        <end position="348"/>
    </location>
</feature>